<evidence type="ECO:0000313" key="1">
    <source>
        <dbReference type="EMBL" id="RMB04590.1"/>
    </source>
</evidence>
<dbReference type="RefSeq" id="WP_121939511.1">
    <property type="nucleotide sequence ID" value="NZ_REFR01000013.1"/>
</dbReference>
<dbReference type="AlphaFoldDB" id="A0A3M0C8B1"/>
<dbReference type="OrthoDB" id="556081at2"/>
<protein>
    <submittedName>
        <fullName evidence="1">Uncharacterized protein DUF2764</fullName>
    </submittedName>
</protein>
<reference evidence="1 2" key="1">
    <citation type="submission" date="2018-10" db="EMBL/GenBank/DDBJ databases">
        <title>Genomic Encyclopedia of Archaeal and Bacterial Type Strains, Phase II (KMG-II): from individual species to whole genera.</title>
        <authorList>
            <person name="Goeker M."/>
        </authorList>
    </citation>
    <scope>NUCLEOTIDE SEQUENCE [LARGE SCALE GENOMIC DNA]</scope>
    <source>
        <strain evidence="1 2">DSM 25217</strain>
    </source>
</reference>
<accession>A0A3M0C8B1</accession>
<dbReference type="InParanoid" id="A0A3M0C8B1"/>
<dbReference type="Proteomes" id="UP000271227">
    <property type="component" value="Unassembled WGS sequence"/>
</dbReference>
<name>A0A3M0C8B1_9PROT</name>
<organism evidence="1 2">
    <name type="scientific">Eilatimonas milleporae</name>
    <dbReference type="NCBI Taxonomy" id="911205"/>
    <lineage>
        <taxon>Bacteria</taxon>
        <taxon>Pseudomonadati</taxon>
        <taxon>Pseudomonadota</taxon>
        <taxon>Alphaproteobacteria</taxon>
        <taxon>Kordiimonadales</taxon>
        <taxon>Kordiimonadaceae</taxon>
        <taxon>Eilatimonas</taxon>
    </lineage>
</organism>
<proteinExistence type="predicted"/>
<gene>
    <name evidence="1" type="ORF">BXY39_2859</name>
</gene>
<dbReference type="EMBL" id="REFR01000013">
    <property type="protein sequence ID" value="RMB04590.1"/>
    <property type="molecule type" value="Genomic_DNA"/>
</dbReference>
<evidence type="ECO:0000313" key="2">
    <source>
        <dbReference type="Proteomes" id="UP000271227"/>
    </source>
</evidence>
<keyword evidence="2" id="KW-1185">Reference proteome</keyword>
<sequence length="232" mass="26258">MTSDPDAYVMLLSGLPRPGPLFVAKRPPLSRLRLDRRLKVLTPEHTAMLAMIEDALSWSRLPIAATDGDVIARGEAALARLDSATLRSIIRSRLDMRTCVAALRRRARGEEAPRKGAVWGFGTLLTRIRRAWTRPAFGLETVYPWLPQAAKLIGRDNALPLERLLLEQAYRDLDRHGGFHIFDFEAVVIYVLKWDILDRWARYDGTRATERFEGLVHAGLDAYTHIAFEGET</sequence>
<comment type="caution">
    <text evidence="1">The sequence shown here is derived from an EMBL/GenBank/DDBJ whole genome shotgun (WGS) entry which is preliminary data.</text>
</comment>